<dbReference type="EMBL" id="JALAZD010000001">
    <property type="protein sequence ID" value="MCI0125922.1"/>
    <property type="molecule type" value="Genomic_DNA"/>
</dbReference>
<sequence length="312" mass="34143">MTVLRFSTNSVPERQRRDAAEYVYGAHVRGQLDFPKEDPIRVDMSARELGGIHLAAITTSPVRAYHAPDENGMVYIGIATRGTGSLDESGGAEVQAGYVNVVRRDRPSTALVAQESTILSLAIPHVQIVPRLAHFDTLIGRSAAPSTASRLLEAYVSTLLTDERTISTADAATFASHVIDLACLALGTGGDSAEIATKGGLRAARLKAIKADIAANIGNPDLSIDWLARRQGIGESYIRALFYDTGTSFTDHLLNTRLDYVRRLLSDARFDNRNIASLALEVGFGDISWFNQVFRRRFGMTPSDMRRQRHLQ</sequence>
<reference evidence="5" key="1">
    <citation type="submission" date="2022-03" db="EMBL/GenBank/DDBJ databases">
        <title>The complete genome sequence of a Methyloterrigena soli.</title>
        <authorList>
            <person name="Zi Z."/>
        </authorList>
    </citation>
    <scope>NUCLEOTIDE SEQUENCE</scope>
    <source>
        <strain evidence="5">M48</strain>
    </source>
</reference>
<keyword evidence="6" id="KW-1185">Reference proteome</keyword>
<dbReference type="InterPro" id="IPR050204">
    <property type="entry name" value="AraC_XylS_family_regulators"/>
</dbReference>
<keyword evidence="3" id="KW-0804">Transcription</keyword>
<dbReference type="InterPro" id="IPR035418">
    <property type="entry name" value="AraC-bd_2"/>
</dbReference>
<evidence type="ECO:0000259" key="4">
    <source>
        <dbReference type="PROSITE" id="PS01124"/>
    </source>
</evidence>
<feature type="domain" description="HTH araC/xylS-type" evidence="4">
    <location>
        <begin position="207"/>
        <end position="308"/>
    </location>
</feature>
<dbReference type="InterPro" id="IPR020449">
    <property type="entry name" value="Tscrpt_reg_AraC-type_HTH"/>
</dbReference>
<evidence type="ECO:0000256" key="3">
    <source>
        <dbReference type="ARBA" id="ARBA00023163"/>
    </source>
</evidence>
<dbReference type="PROSITE" id="PS01124">
    <property type="entry name" value="HTH_ARAC_FAMILY_2"/>
    <property type="match status" value="1"/>
</dbReference>
<dbReference type="AlphaFoldDB" id="A0AA41UAC7"/>
<organism evidence="5 6">
    <name type="scientific">Paradevosia shaoguanensis</name>
    <dbReference type="NCBI Taxonomy" id="1335043"/>
    <lineage>
        <taxon>Bacteria</taxon>
        <taxon>Pseudomonadati</taxon>
        <taxon>Pseudomonadota</taxon>
        <taxon>Alphaproteobacteria</taxon>
        <taxon>Hyphomicrobiales</taxon>
        <taxon>Devosiaceae</taxon>
        <taxon>Paradevosia</taxon>
    </lineage>
</organism>
<dbReference type="InterPro" id="IPR018062">
    <property type="entry name" value="HTH_AraC-typ_CS"/>
</dbReference>
<evidence type="ECO:0000313" key="5">
    <source>
        <dbReference type="EMBL" id="MCI0125922.1"/>
    </source>
</evidence>
<evidence type="ECO:0000256" key="2">
    <source>
        <dbReference type="ARBA" id="ARBA00023125"/>
    </source>
</evidence>
<name>A0AA41UAC7_9HYPH</name>
<dbReference type="Pfam" id="PF12833">
    <property type="entry name" value="HTH_18"/>
    <property type="match status" value="1"/>
</dbReference>
<dbReference type="GO" id="GO:0003700">
    <property type="term" value="F:DNA-binding transcription factor activity"/>
    <property type="evidence" value="ECO:0007669"/>
    <property type="project" value="InterPro"/>
</dbReference>
<dbReference type="SUPFAM" id="SSF46689">
    <property type="entry name" value="Homeodomain-like"/>
    <property type="match status" value="1"/>
</dbReference>
<gene>
    <name evidence="5" type="ORF">ML536_03675</name>
</gene>
<evidence type="ECO:0000313" key="6">
    <source>
        <dbReference type="Proteomes" id="UP001156140"/>
    </source>
</evidence>
<keyword evidence="1" id="KW-0805">Transcription regulation</keyword>
<dbReference type="PROSITE" id="PS00041">
    <property type="entry name" value="HTH_ARAC_FAMILY_1"/>
    <property type="match status" value="1"/>
</dbReference>
<dbReference type="Proteomes" id="UP001156140">
    <property type="component" value="Unassembled WGS sequence"/>
</dbReference>
<dbReference type="PANTHER" id="PTHR46796:SF6">
    <property type="entry name" value="ARAC SUBFAMILY"/>
    <property type="match status" value="1"/>
</dbReference>
<evidence type="ECO:0000256" key="1">
    <source>
        <dbReference type="ARBA" id="ARBA00023015"/>
    </source>
</evidence>
<dbReference type="SMART" id="SM00342">
    <property type="entry name" value="HTH_ARAC"/>
    <property type="match status" value="1"/>
</dbReference>
<comment type="caution">
    <text evidence="5">The sequence shown here is derived from an EMBL/GenBank/DDBJ whole genome shotgun (WGS) entry which is preliminary data.</text>
</comment>
<dbReference type="Pfam" id="PF14525">
    <property type="entry name" value="AraC_binding_2"/>
    <property type="match status" value="1"/>
</dbReference>
<dbReference type="PANTHER" id="PTHR46796">
    <property type="entry name" value="HTH-TYPE TRANSCRIPTIONAL ACTIVATOR RHAS-RELATED"/>
    <property type="match status" value="1"/>
</dbReference>
<dbReference type="InterPro" id="IPR018060">
    <property type="entry name" value="HTH_AraC"/>
</dbReference>
<keyword evidence="2" id="KW-0238">DNA-binding</keyword>
<dbReference type="GO" id="GO:0043565">
    <property type="term" value="F:sequence-specific DNA binding"/>
    <property type="evidence" value="ECO:0007669"/>
    <property type="project" value="InterPro"/>
</dbReference>
<accession>A0AA41UAC7</accession>
<dbReference type="Gene3D" id="1.10.10.60">
    <property type="entry name" value="Homeodomain-like"/>
    <property type="match status" value="1"/>
</dbReference>
<proteinExistence type="predicted"/>
<dbReference type="PRINTS" id="PR00032">
    <property type="entry name" value="HTHARAC"/>
</dbReference>
<protein>
    <submittedName>
        <fullName evidence="5">AraC family transcriptional regulator</fullName>
    </submittedName>
</protein>
<dbReference type="RefSeq" id="WP_281734996.1">
    <property type="nucleotide sequence ID" value="NZ_JAKETQ010000001.1"/>
</dbReference>
<dbReference type="InterPro" id="IPR009057">
    <property type="entry name" value="Homeodomain-like_sf"/>
</dbReference>